<feature type="domain" description="Trichome birefringence-like C-terminal" evidence="8">
    <location>
        <begin position="164"/>
        <end position="295"/>
    </location>
</feature>
<comment type="subcellular location">
    <subcellularLocation>
        <location evidence="1">Membrane</location>
        <topology evidence="1">Single-pass membrane protein</topology>
    </subcellularLocation>
</comment>
<evidence type="ECO:0000256" key="6">
    <source>
        <dbReference type="ARBA" id="ARBA00023136"/>
    </source>
</evidence>
<dbReference type="Pfam" id="PF13839">
    <property type="entry name" value="PC-Esterase"/>
    <property type="match status" value="1"/>
</dbReference>
<evidence type="ECO:0000256" key="4">
    <source>
        <dbReference type="ARBA" id="ARBA00022968"/>
    </source>
</evidence>
<dbReference type="Proteomes" id="UP001153076">
    <property type="component" value="Unassembled WGS sequence"/>
</dbReference>
<keyword evidence="4" id="KW-0735">Signal-anchor</keyword>
<keyword evidence="6 7" id="KW-0472">Membrane</keyword>
<comment type="similarity">
    <text evidence="2">Belongs to the PC-esterase family. TBL subfamily.</text>
</comment>
<feature type="transmembrane region" description="Helical" evidence="7">
    <location>
        <begin position="68"/>
        <end position="89"/>
    </location>
</feature>
<dbReference type="AlphaFoldDB" id="A0A9Q1KVB6"/>
<dbReference type="PANTHER" id="PTHR32285:SF63">
    <property type="entry name" value="OS01G0880400 PROTEIN"/>
    <property type="match status" value="1"/>
</dbReference>
<accession>A0A9Q1KVB6</accession>
<dbReference type="InterPro" id="IPR026057">
    <property type="entry name" value="TBL_C"/>
</dbReference>
<dbReference type="InterPro" id="IPR025846">
    <property type="entry name" value="TBL_N"/>
</dbReference>
<dbReference type="GO" id="GO:0016413">
    <property type="term" value="F:O-acetyltransferase activity"/>
    <property type="evidence" value="ECO:0007669"/>
    <property type="project" value="InterPro"/>
</dbReference>
<evidence type="ECO:0000256" key="3">
    <source>
        <dbReference type="ARBA" id="ARBA00022692"/>
    </source>
</evidence>
<evidence type="ECO:0000256" key="2">
    <source>
        <dbReference type="ARBA" id="ARBA00007727"/>
    </source>
</evidence>
<keyword evidence="5 7" id="KW-1133">Transmembrane helix</keyword>
<organism evidence="10 11">
    <name type="scientific">Carnegiea gigantea</name>
    <dbReference type="NCBI Taxonomy" id="171969"/>
    <lineage>
        <taxon>Eukaryota</taxon>
        <taxon>Viridiplantae</taxon>
        <taxon>Streptophyta</taxon>
        <taxon>Embryophyta</taxon>
        <taxon>Tracheophyta</taxon>
        <taxon>Spermatophyta</taxon>
        <taxon>Magnoliopsida</taxon>
        <taxon>eudicotyledons</taxon>
        <taxon>Gunneridae</taxon>
        <taxon>Pentapetalae</taxon>
        <taxon>Caryophyllales</taxon>
        <taxon>Cactineae</taxon>
        <taxon>Cactaceae</taxon>
        <taxon>Cactoideae</taxon>
        <taxon>Echinocereeae</taxon>
        <taxon>Carnegiea</taxon>
    </lineage>
</organism>
<proteinExistence type="inferred from homology"/>
<keyword evidence="3 7" id="KW-0812">Transmembrane</keyword>
<evidence type="ECO:0000256" key="5">
    <source>
        <dbReference type="ARBA" id="ARBA00022989"/>
    </source>
</evidence>
<gene>
    <name evidence="10" type="ORF">Cgig2_004836</name>
</gene>
<comment type="caution">
    <text evidence="10">The sequence shown here is derived from an EMBL/GenBank/DDBJ whole genome shotgun (WGS) entry which is preliminary data.</text>
</comment>
<keyword evidence="11" id="KW-1185">Reference proteome</keyword>
<dbReference type="InterPro" id="IPR029962">
    <property type="entry name" value="TBL"/>
</dbReference>
<dbReference type="GO" id="GO:0005794">
    <property type="term" value="C:Golgi apparatus"/>
    <property type="evidence" value="ECO:0007669"/>
    <property type="project" value="TreeGrafter"/>
</dbReference>
<evidence type="ECO:0000256" key="7">
    <source>
        <dbReference type="SAM" id="Phobius"/>
    </source>
</evidence>
<dbReference type="Pfam" id="PF14416">
    <property type="entry name" value="PMR5N"/>
    <property type="match status" value="1"/>
</dbReference>
<evidence type="ECO:0000256" key="1">
    <source>
        <dbReference type="ARBA" id="ARBA00004167"/>
    </source>
</evidence>
<protein>
    <recommendedName>
        <fullName evidence="12">Trichome birefringence-like N-terminal domain-containing protein</fullName>
    </recommendedName>
</protein>
<dbReference type="PANTHER" id="PTHR32285">
    <property type="entry name" value="PROTEIN TRICHOME BIREFRINGENCE-LIKE 9-RELATED"/>
    <property type="match status" value="1"/>
</dbReference>
<evidence type="ECO:0000259" key="9">
    <source>
        <dbReference type="Pfam" id="PF14416"/>
    </source>
</evidence>
<sequence length="397" mass="45121">MEYEVILLGSLTLVYLVALLYWVFLKDWISGLDLSSFRYFKKFYTRVSSFVDVILVGNSGKSSFFGSVNGLVAIGFSLTFILVGSYWLFFPELQPIDQGFSVPSPNASTDECNLFDGKWIPDEGCPLYNASQCPYAESGFNCLANGRNDIGYLKWRWKPKDCDLPRFDVQALLKYLWGKRVVFVGDSLSRTQWESFICMLMSGVEDKRFVYEVNGNKITKQIRFLNVRFDSYNFTVEFYRSVFLVLPTTPPRRAPKRVKSALRLDKIDNVNAEWVDSDVLIFNTGHWWTKTKLFETFLKCSRKTDATSSENLKLGEPKTDVVVEAGERSPISDTILKVVMSMSVPVKALMLHPMGAYRSDAHVGSLGSRQSSAAECRIAVIGVYLGYRILMSDKHDM</sequence>
<evidence type="ECO:0008006" key="12">
    <source>
        <dbReference type="Google" id="ProtNLM"/>
    </source>
</evidence>
<evidence type="ECO:0000259" key="8">
    <source>
        <dbReference type="Pfam" id="PF13839"/>
    </source>
</evidence>
<reference evidence="10" key="1">
    <citation type="submission" date="2022-04" db="EMBL/GenBank/DDBJ databases">
        <title>Carnegiea gigantea Genome sequencing and assembly v2.</title>
        <authorList>
            <person name="Copetti D."/>
            <person name="Sanderson M.J."/>
            <person name="Burquez A."/>
            <person name="Wojciechowski M.F."/>
        </authorList>
    </citation>
    <scope>NUCLEOTIDE SEQUENCE</scope>
    <source>
        <strain evidence="10">SGP5-SGP5p</strain>
        <tissue evidence="10">Aerial part</tissue>
    </source>
</reference>
<dbReference type="EMBL" id="JAKOGI010000016">
    <property type="protein sequence ID" value="KAJ8450379.1"/>
    <property type="molecule type" value="Genomic_DNA"/>
</dbReference>
<dbReference type="GO" id="GO:0016020">
    <property type="term" value="C:membrane"/>
    <property type="evidence" value="ECO:0007669"/>
    <property type="project" value="UniProtKB-SubCell"/>
</dbReference>
<name>A0A9Q1KVB6_9CARY</name>
<evidence type="ECO:0000313" key="10">
    <source>
        <dbReference type="EMBL" id="KAJ8450379.1"/>
    </source>
</evidence>
<evidence type="ECO:0000313" key="11">
    <source>
        <dbReference type="Proteomes" id="UP001153076"/>
    </source>
</evidence>
<feature type="domain" description="Trichome birefringence-like N-terminal" evidence="9">
    <location>
        <begin position="111"/>
        <end position="163"/>
    </location>
</feature>
<feature type="transmembrane region" description="Helical" evidence="7">
    <location>
        <begin position="6"/>
        <end position="25"/>
    </location>
</feature>
<dbReference type="OrthoDB" id="630188at2759"/>